<evidence type="ECO:0000256" key="1">
    <source>
        <dbReference type="SAM" id="MobiDB-lite"/>
    </source>
</evidence>
<evidence type="ECO:0000313" key="2">
    <source>
        <dbReference type="EMBL" id="GJT22209.1"/>
    </source>
</evidence>
<name>A0ABQ5CB33_9ASTR</name>
<proteinExistence type="predicted"/>
<feature type="compositionally biased region" description="Polar residues" evidence="1">
    <location>
        <begin position="151"/>
        <end position="166"/>
    </location>
</feature>
<dbReference type="Proteomes" id="UP001151760">
    <property type="component" value="Unassembled WGS sequence"/>
</dbReference>
<accession>A0ABQ5CB33</accession>
<keyword evidence="3" id="KW-1185">Reference proteome</keyword>
<feature type="compositionally biased region" description="Basic and acidic residues" evidence="1">
    <location>
        <begin position="1"/>
        <end position="14"/>
    </location>
</feature>
<reference evidence="2" key="1">
    <citation type="journal article" date="2022" name="Int. J. Mol. Sci.">
        <title>Draft Genome of Tanacetum Coccineum: Genomic Comparison of Closely Related Tanacetum-Family Plants.</title>
        <authorList>
            <person name="Yamashiro T."/>
            <person name="Shiraishi A."/>
            <person name="Nakayama K."/>
            <person name="Satake H."/>
        </authorList>
    </citation>
    <scope>NUCLEOTIDE SEQUENCE</scope>
</reference>
<feature type="region of interest" description="Disordered" evidence="1">
    <location>
        <begin position="1"/>
        <end position="46"/>
    </location>
</feature>
<sequence length="194" mass="21286">MHRNIAWDKVENPETKNTPQVPPSFEEATPPVTHPEKVKETIGTPIEVEPLNETKLEEVGLNCNHNTPLSSREVPSFDGPESQPLLNSPSLDVVDYLTTQTPPSPHMSNSHPKGVNCNHNTPLSSREVPSFDGPESQPLLNSPSLDVVDYLTTQTPPSPHMSNSSIPKGVYSPVDVDDDRGLESMKFLHLGEEP</sequence>
<gene>
    <name evidence="2" type="ORF">Tco_0892146</name>
</gene>
<feature type="region of interest" description="Disordered" evidence="1">
    <location>
        <begin position="62"/>
        <end position="178"/>
    </location>
</feature>
<comment type="caution">
    <text evidence="2">The sequence shown here is derived from an EMBL/GenBank/DDBJ whole genome shotgun (WGS) entry which is preliminary data.</text>
</comment>
<protein>
    <submittedName>
        <fullName evidence="2">Uncharacterized protein</fullName>
    </submittedName>
</protein>
<organism evidence="2 3">
    <name type="scientific">Tanacetum coccineum</name>
    <dbReference type="NCBI Taxonomy" id="301880"/>
    <lineage>
        <taxon>Eukaryota</taxon>
        <taxon>Viridiplantae</taxon>
        <taxon>Streptophyta</taxon>
        <taxon>Embryophyta</taxon>
        <taxon>Tracheophyta</taxon>
        <taxon>Spermatophyta</taxon>
        <taxon>Magnoliopsida</taxon>
        <taxon>eudicotyledons</taxon>
        <taxon>Gunneridae</taxon>
        <taxon>Pentapetalae</taxon>
        <taxon>asterids</taxon>
        <taxon>campanulids</taxon>
        <taxon>Asterales</taxon>
        <taxon>Asteraceae</taxon>
        <taxon>Asteroideae</taxon>
        <taxon>Anthemideae</taxon>
        <taxon>Anthemidinae</taxon>
        <taxon>Tanacetum</taxon>
    </lineage>
</organism>
<dbReference type="EMBL" id="BQNB010013950">
    <property type="protein sequence ID" value="GJT22209.1"/>
    <property type="molecule type" value="Genomic_DNA"/>
</dbReference>
<reference evidence="2" key="2">
    <citation type="submission" date="2022-01" db="EMBL/GenBank/DDBJ databases">
        <authorList>
            <person name="Yamashiro T."/>
            <person name="Shiraishi A."/>
            <person name="Satake H."/>
            <person name="Nakayama K."/>
        </authorList>
    </citation>
    <scope>NUCLEOTIDE SEQUENCE</scope>
</reference>
<feature type="compositionally biased region" description="Polar residues" evidence="1">
    <location>
        <begin position="97"/>
        <end position="124"/>
    </location>
</feature>
<evidence type="ECO:0000313" key="3">
    <source>
        <dbReference type="Proteomes" id="UP001151760"/>
    </source>
</evidence>